<evidence type="ECO:0000256" key="4">
    <source>
        <dbReference type="SAM" id="MobiDB-lite"/>
    </source>
</evidence>
<dbReference type="GO" id="GO:0043614">
    <property type="term" value="C:multi-eIF complex"/>
    <property type="evidence" value="ECO:0007669"/>
    <property type="project" value="EnsemblFungi"/>
</dbReference>
<dbReference type="HOGENOM" id="CLU_004304_0_2_1"/>
<reference evidence="6 7" key="1">
    <citation type="journal article" date="2011" name="Proc. Natl. Acad. Sci. U.S.A.">
        <title>Evolutionary erosion of yeast sex chromosomes by mating-type switching accidents.</title>
        <authorList>
            <person name="Gordon J.L."/>
            <person name="Armisen D."/>
            <person name="Proux-Wera E."/>
            <person name="Oheigeartaigh S.S."/>
            <person name="Byrne K.P."/>
            <person name="Wolfe K.H."/>
        </authorList>
    </citation>
    <scope>NUCLEOTIDE SEQUENCE [LARGE SCALE GENOMIC DNA]</scope>
    <source>
        <strain evidence="7">ATCC MYA-139 / BCRC 22969 / CBS 8797 / CCRC 22969 / KCTC 17520 / NBRC 10181 / NCYC 3082</strain>
    </source>
</reference>
<dbReference type="RefSeq" id="XP_022464637.1">
    <property type="nucleotide sequence ID" value="XM_022608108.1"/>
</dbReference>
<organism evidence="6 7">
    <name type="scientific">Huiozyma naganishii (strain ATCC MYA-139 / BCRC 22969 / CBS 8797 / KCTC 17520 / NBRC 10181 / NCYC 3082 / Yp74L-3)</name>
    <name type="common">Yeast</name>
    <name type="synonym">Kazachstania naganishii</name>
    <dbReference type="NCBI Taxonomy" id="1071383"/>
    <lineage>
        <taxon>Eukaryota</taxon>
        <taxon>Fungi</taxon>
        <taxon>Dikarya</taxon>
        <taxon>Ascomycota</taxon>
        <taxon>Saccharomycotina</taxon>
        <taxon>Saccharomycetes</taxon>
        <taxon>Saccharomycetales</taxon>
        <taxon>Saccharomycetaceae</taxon>
        <taxon>Huiozyma</taxon>
    </lineage>
</organism>
<feature type="compositionally biased region" description="Acidic residues" evidence="4">
    <location>
        <begin position="14"/>
        <end position="30"/>
    </location>
</feature>
<sequence length="835" mass="94695">MSRFFAATVYESDSSSEESDLLSSSSEDDLMLSSSSSSSAGESEGEEDEDHDTFFESDSEQVSDQDDDEDAKPYGPDWFKKAAFRTGAGKSAGANRFLKGSRDSDDDSDGGDGSGMDDDDEDGGKKVVKSAKDKLLDELYSVGDAVDAAVNAGDWAAVSNEFDTANRLLIRTQQQNMRIPNVFVCILAQLEDALTATPQDNAMPKPVARAHNIVKQRVKKTAKEYEEFLKLYRESPEKFTRDLETTEQDLALHDSSSPTPGGTKAINLANLATATSERSFFATLKIVMDSRGKKNAAAQDLIDIIRELLSLTDKPYEIIMAYLSLIPIRFEAAGNLSYQPLDQWANTYEDITKFFDVLEKHIDQYQVSETAVKNENVEQEPEMDASGVKRILGSLFSFVERLDDEWNKSLLNIDPHSSDYLLRLKDEQKIYNLVIRTQVYLAKTGAPAQSLNRALLRRLDHIYYKPTRFIKIVEQHAWEAIEQKGDTSAQKSHYDDAYVFQLVKQLVHDVTKDQHDDAIRTRALLYQIYFVALNEEFQRAKDMLIESHVQARINDFDPTLQILFNRVVVQLGLSAFQSCLIEEAHQVLNELLAASHLREMLGQQSLQRMHSSAAHGPIDATQVVVAPEKQCLPFHQHINLDLIDVVFMTCSLLIEIPQMTAFFSGIKVKRQPFSQKSIRRSLEHHDKSSYQSAPESSRDYVIFAAKAMQQGDWVRCVSYLKAIKTWNLLPNVDEVMNILTKRVKTESLKTYFFTYKRFYSRISVDKLADLFELAPEDVVATLEHTIKELEIAAVAVDSDKRMVVVDRGDEITKLEEVALRLNKEYKINREKYYHR</sequence>
<feature type="compositionally biased region" description="Acidic residues" evidence="4">
    <location>
        <begin position="43"/>
        <end position="70"/>
    </location>
</feature>
<evidence type="ECO:0000256" key="2">
    <source>
        <dbReference type="ARBA" id="ARBA00022540"/>
    </source>
</evidence>
<dbReference type="GO" id="GO:0005852">
    <property type="term" value="C:eukaryotic translation initiation factor 3 complex"/>
    <property type="evidence" value="ECO:0007669"/>
    <property type="project" value="EnsemblFungi"/>
</dbReference>
<dbReference type="GO" id="GO:0003743">
    <property type="term" value="F:translation initiation factor activity"/>
    <property type="evidence" value="ECO:0007669"/>
    <property type="project" value="UniProtKB-KW"/>
</dbReference>
<feature type="compositionally biased region" description="Acidic residues" evidence="4">
    <location>
        <begin position="104"/>
        <end position="122"/>
    </location>
</feature>
<dbReference type="PANTHER" id="PTHR13937:SF0">
    <property type="entry name" value="EUKARYOTIC TRANSLATION INITIATION FACTOR 3 SUBUNIT C-RELATED"/>
    <property type="match status" value="1"/>
</dbReference>
<evidence type="ECO:0000256" key="3">
    <source>
        <dbReference type="ARBA" id="ARBA00022917"/>
    </source>
</evidence>
<dbReference type="SMART" id="SM00088">
    <property type="entry name" value="PINT"/>
    <property type="match status" value="1"/>
</dbReference>
<proteinExistence type="predicted"/>
<reference evidence="7" key="2">
    <citation type="submission" date="2012-08" db="EMBL/GenBank/DDBJ databases">
        <title>Genome sequence of Kazachstania naganishii.</title>
        <authorList>
            <person name="Gordon J.L."/>
            <person name="Armisen D."/>
            <person name="Proux-Wera E."/>
            <person name="OhEigeartaigh S.S."/>
            <person name="Byrne K.P."/>
            <person name="Wolfe K.H."/>
        </authorList>
    </citation>
    <scope>NUCLEOTIDE SEQUENCE [LARGE SCALE GENOMIC DNA]</scope>
    <source>
        <strain evidence="7">ATCC MYA-139 / BCRC 22969 / CBS 8797 / CCRC 22969 / KCTC 17520 / NBRC 10181 / NCYC 3082</strain>
    </source>
</reference>
<dbReference type="eggNOG" id="KOG1076">
    <property type="taxonomic scope" value="Eukaryota"/>
</dbReference>
<keyword evidence="1" id="KW-0963">Cytoplasm</keyword>
<dbReference type="STRING" id="1071383.J7S7K8"/>
<evidence type="ECO:0000313" key="7">
    <source>
        <dbReference type="Proteomes" id="UP000006310"/>
    </source>
</evidence>
<evidence type="ECO:0000313" key="6">
    <source>
        <dbReference type="EMBL" id="CCK70391.1"/>
    </source>
</evidence>
<keyword evidence="2" id="KW-0396">Initiation factor</keyword>
<dbReference type="GO" id="GO:0031369">
    <property type="term" value="F:translation initiation factor binding"/>
    <property type="evidence" value="ECO:0007669"/>
    <property type="project" value="EnsemblFungi"/>
</dbReference>
<dbReference type="KEGG" id="kng:KNAG_0E01250"/>
<dbReference type="InterPro" id="IPR027516">
    <property type="entry name" value="EIF3C"/>
</dbReference>
<feature type="region of interest" description="Disordered" evidence="4">
    <location>
        <begin position="95"/>
        <end position="126"/>
    </location>
</feature>
<dbReference type="EMBL" id="HE978318">
    <property type="protein sequence ID" value="CCK70391.1"/>
    <property type="molecule type" value="Genomic_DNA"/>
</dbReference>
<dbReference type="PROSITE" id="PS50250">
    <property type="entry name" value="PCI"/>
    <property type="match status" value="1"/>
</dbReference>
<evidence type="ECO:0000256" key="1">
    <source>
        <dbReference type="ARBA" id="ARBA00022490"/>
    </source>
</evidence>
<feature type="domain" description="PCI" evidence="5">
    <location>
        <begin position="634"/>
        <end position="810"/>
    </location>
</feature>
<feature type="region of interest" description="Disordered" evidence="4">
    <location>
        <begin position="1"/>
        <end position="78"/>
    </location>
</feature>
<evidence type="ECO:0000259" key="5">
    <source>
        <dbReference type="PROSITE" id="PS50250"/>
    </source>
</evidence>
<keyword evidence="7" id="KW-1185">Reference proteome</keyword>
<dbReference type="GO" id="GO:0010494">
    <property type="term" value="C:cytoplasmic stress granule"/>
    <property type="evidence" value="ECO:0007669"/>
    <property type="project" value="EnsemblFungi"/>
</dbReference>
<dbReference type="PANTHER" id="PTHR13937">
    <property type="entry name" value="EUKARYOTIC TRANSLATION INITATION FACTOR 3, SUBUNIT 8 EIF3S8 -RELATED"/>
    <property type="match status" value="1"/>
</dbReference>
<keyword evidence="3" id="KW-0648">Protein biosynthesis</keyword>
<dbReference type="Pfam" id="PF01399">
    <property type="entry name" value="PCI"/>
    <property type="match status" value="1"/>
</dbReference>
<gene>
    <name evidence="6" type="primary">KNAG0E01250</name>
    <name evidence="6" type="ordered locus">KNAG_0E01250</name>
</gene>
<dbReference type="GeneID" id="34526091"/>
<feature type="compositionally biased region" description="Low complexity" evidence="4">
    <location>
        <begin position="31"/>
        <end position="42"/>
    </location>
</feature>
<protein>
    <recommendedName>
        <fullName evidence="5">PCI domain-containing protein</fullName>
    </recommendedName>
</protein>
<dbReference type="OrthoDB" id="29647at2759"/>
<dbReference type="GO" id="GO:0003723">
    <property type="term" value="F:RNA binding"/>
    <property type="evidence" value="ECO:0007669"/>
    <property type="project" value="InterPro"/>
</dbReference>
<dbReference type="Proteomes" id="UP000006310">
    <property type="component" value="Chromosome 5"/>
</dbReference>
<dbReference type="Pfam" id="PF05470">
    <property type="entry name" value="eIF-3c_N"/>
    <property type="match status" value="2"/>
</dbReference>
<dbReference type="InterPro" id="IPR000717">
    <property type="entry name" value="PCI_dom"/>
</dbReference>
<dbReference type="InterPro" id="IPR008905">
    <property type="entry name" value="EIF3C_N_dom"/>
</dbReference>
<dbReference type="AlphaFoldDB" id="J7S7K8"/>
<accession>J7S7K8</accession>
<name>J7S7K8_HUIN7</name>
<dbReference type="OMA" id="FRCGLIK"/>